<dbReference type="PROSITE" id="PS50113">
    <property type="entry name" value="PAC"/>
    <property type="match status" value="5"/>
</dbReference>
<dbReference type="InterPro" id="IPR035965">
    <property type="entry name" value="PAS-like_dom_sf"/>
</dbReference>
<evidence type="ECO:0000259" key="11">
    <source>
        <dbReference type="PROSITE" id="PS50046"/>
    </source>
</evidence>
<evidence type="ECO:0000256" key="10">
    <source>
        <dbReference type="SAM" id="Coils"/>
    </source>
</evidence>
<dbReference type="SUPFAM" id="SSF47384">
    <property type="entry name" value="Homodimeric domain of signal transducing histidine kinase"/>
    <property type="match status" value="1"/>
</dbReference>
<protein>
    <recommendedName>
        <fullName evidence="8">Circadian input-output histidine kinase CikA</fullName>
        <ecNumber evidence="3">2.7.13.3</ecNumber>
    </recommendedName>
</protein>
<dbReference type="SUPFAM" id="SSF52172">
    <property type="entry name" value="CheY-like"/>
    <property type="match status" value="2"/>
</dbReference>
<dbReference type="PROSITE" id="PS50112">
    <property type="entry name" value="PAS"/>
    <property type="match status" value="6"/>
</dbReference>
<feature type="domain" description="PAC" evidence="15">
    <location>
        <begin position="1551"/>
        <end position="1603"/>
    </location>
</feature>
<evidence type="ECO:0000256" key="8">
    <source>
        <dbReference type="ARBA" id="ARBA00074306"/>
    </source>
</evidence>
<dbReference type="SUPFAM" id="SSF55874">
    <property type="entry name" value="ATPase domain of HSP90 chaperone/DNA topoisomerase II/histidine kinase"/>
    <property type="match status" value="1"/>
</dbReference>
<feature type="domain" description="PAS" evidence="14">
    <location>
        <begin position="1478"/>
        <end position="1548"/>
    </location>
</feature>
<gene>
    <name evidence="16" type="ORF">NIES37_36880</name>
</gene>
<feature type="domain" description="Phytochrome chromophore attachment site" evidence="11">
    <location>
        <begin position="1623"/>
        <end position="1786"/>
    </location>
</feature>
<dbReference type="Proteomes" id="UP000218785">
    <property type="component" value="Chromosome"/>
</dbReference>
<dbReference type="Pfam" id="PF13185">
    <property type="entry name" value="GAF_2"/>
    <property type="match status" value="1"/>
</dbReference>
<dbReference type="InterPro" id="IPR013656">
    <property type="entry name" value="PAS_4"/>
</dbReference>
<dbReference type="InterPro" id="IPR013767">
    <property type="entry name" value="PAS_fold"/>
</dbReference>
<feature type="domain" description="PAC" evidence="15">
    <location>
        <begin position="1425"/>
        <end position="1477"/>
    </location>
</feature>
<dbReference type="GO" id="GO:0000155">
    <property type="term" value="F:phosphorelay sensor kinase activity"/>
    <property type="evidence" value="ECO:0007669"/>
    <property type="project" value="InterPro"/>
</dbReference>
<dbReference type="InterPro" id="IPR000700">
    <property type="entry name" value="PAS-assoc_C"/>
</dbReference>
<dbReference type="InterPro" id="IPR036097">
    <property type="entry name" value="HisK_dim/P_sf"/>
</dbReference>
<dbReference type="InterPro" id="IPR001610">
    <property type="entry name" value="PAC"/>
</dbReference>
<feature type="modified residue" description="4-aspartylphosphate" evidence="9">
    <location>
        <position position="58"/>
    </location>
</feature>
<evidence type="ECO:0000259" key="13">
    <source>
        <dbReference type="PROSITE" id="PS50110"/>
    </source>
</evidence>
<feature type="domain" description="PAS" evidence="14">
    <location>
        <begin position="489"/>
        <end position="559"/>
    </location>
</feature>
<dbReference type="CDD" id="cd17546">
    <property type="entry name" value="REC_hyHK_CKI1_RcsC-like"/>
    <property type="match status" value="1"/>
</dbReference>
<dbReference type="SUPFAM" id="SSF55781">
    <property type="entry name" value="GAF domain-like"/>
    <property type="match status" value="4"/>
</dbReference>
<feature type="domain" description="Histidine kinase" evidence="12">
    <location>
        <begin position="1827"/>
        <end position="2051"/>
    </location>
</feature>
<evidence type="ECO:0000259" key="15">
    <source>
        <dbReference type="PROSITE" id="PS50113"/>
    </source>
</evidence>
<dbReference type="FunFam" id="1.10.287.130:FF:000001">
    <property type="entry name" value="Two-component sensor histidine kinase"/>
    <property type="match status" value="1"/>
</dbReference>
<accession>A0A1Z4N1V9</accession>
<dbReference type="SMART" id="SM00448">
    <property type="entry name" value="REC"/>
    <property type="match status" value="2"/>
</dbReference>
<dbReference type="InterPro" id="IPR003661">
    <property type="entry name" value="HisK_dim/P_dom"/>
</dbReference>
<dbReference type="SMART" id="SM00091">
    <property type="entry name" value="PAS"/>
    <property type="match status" value="7"/>
</dbReference>
<dbReference type="Gene3D" id="3.30.450.20">
    <property type="entry name" value="PAS domain"/>
    <property type="match status" value="7"/>
</dbReference>
<evidence type="ECO:0000313" key="16">
    <source>
        <dbReference type="EMBL" id="BAY99705.1"/>
    </source>
</evidence>
<keyword evidence="6 16" id="KW-0418">Kinase</keyword>
<feature type="modified residue" description="4-aspartylphosphate" evidence="9">
    <location>
        <position position="2126"/>
    </location>
</feature>
<dbReference type="PROSITE" id="PS50046">
    <property type="entry name" value="PHYTOCHROME_2"/>
    <property type="match status" value="1"/>
</dbReference>
<evidence type="ECO:0000256" key="5">
    <source>
        <dbReference type="ARBA" id="ARBA00022679"/>
    </source>
</evidence>
<dbReference type="CDD" id="cd00082">
    <property type="entry name" value="HisKA"/>
    <property type="match status" value="1"/>
</dbReference>
<keyword evidence="10" id="KW-0175">Coiled coil</keyword>
<dbReference type="InterPro" id="IPR001789">
    <property type="entry name" value="Sig_transdc_resp-reg_receiver"/>
</dbReference>
<dbReference type="PROSITE" id="PS50110">
    <property type="entry name" value="RESPONSE_REGULATORY"/>
    <property type="match status" value="2"/>
</dbReference>
<proteinExistence type="inferred from homology"/>
<dbReference type="EC" id="2.7.13.3" evidence="3"/>
<dbReference type="EMBL" id="AP018248">
    <property type="protein sequence ID" value="BAY99705.1"/>
    <property type="molecule type" value="Genomic_DNA"/>
</dbReference>
<dbReference type="FunFam" id="3.30.565.10:FF:000010">
    <property type="entry name" value="Sensor histidine kinase RcsC"/>
    <property type="match status" value="1"/>
</dbReference>
<evidence type="ECO:0000256" key="2">
    <source>
        <dbReference type="ARBA" id="ARBA00006402"/>
    </source>
</evidence>
<feature type="domain" description="Response regulatory" evidence="13">
    <location>
        <begin position="2077"/>
        <end position="2198"/>
    </location>
</feature>
<dbReference type="InterPro" id="IPR029016">
    <property type="entry name" value="GAF-like_dom_sf"/>
</dbReference>
<feature type="domain" description="PAS" evidence="14">
    <location>
        <begin position="1349"/>
        <end position="1423"/>
    </location>
</feature>
<dbReference type="InterPro" id="IPR036890">
    <property type="entry name" value="HATPase_C_sf"/>
</dbReference>
<dbReference type="PROSITE" id="PS50109">
    <property type="entry name" value="HIS_KIN"/>
    <property type="match status" value="1"/>
</dbReference>
<dbReference type="PANTHER" id="PTHR43304">
    <property type="entry name" value="PHYTOCHROME-LIKE PROTEIN CPH1"/>
    <property type="match status" value="1"/>
</dbReference>
<evidence type="ECO:0000313" key="17">
    <source>
        <dbReference type="Proteomes" id="UP000218785"/>
    </source>
</evidence>
<dbReference type="SMART" id="SM00388">
    <property type="entry name" value="HisKA"/>
    <property type="match status" value="1"/>
</dbReference>
<evidence type="ECO:0000259" key="12">
    <source>
        <dbReference type="PROSITE" id="PS50109"/>
    </source>
</evidence>
<dbReference type="InterPro" id="IPR013655">
    <property type="entry name" value="PAS_fold_3"/>
</dbReference>
<evidence type="ECO:0000256" key="4">
    <source>
        <dbReference type="ARBA" id="ARBA00022553"/>
    </source>
</evidence>
<dbReference type="SUPFAM" id="SSF55785">
    <property type="entry name" value="PYP-like sensor domain (PAS domain)"/>
    <property type="match status" value="7"/>
</dbReference>
<dbReference type="Gene3D" id="3.30.565.10">
    <property type="entry name" value="Histidine kinase-like ATPase, C-terminal domain"/>
    <property type="match status" value="1"/>
</dbReference>
<comment type="similarity">
    <text evidence="2">In the N-terminal section; belongs to the phytochrome family.</text>
</comment>
<dbReference type="InterPro" id="IPR011006">
    <property type="entry name" value="CheY-like_superfamily"/>
</dbReference>
<feature type="domain" description="PAC" evidence="15">
    <location>
        <begin position="562"/>
        <end position="614"/>
    </location>
</feature>
<dbReference type="InterPro" id="IPR052162">
    <property type="entry name" value="Sensor_kinase/Photoreceptor"/>
</dbReference>
<dbReference type="Pfam" id="PF08447">
    <property type="entry name" value="PAS_3"/>
    <property type="match status" value="3"/>
</dbReference>
<dbReference type="GO" id="GO:0006355">
    <property type="term" value="P:regulation of DNA-templated transcription"/>
    <property type="evidence" value="ECO:0007669"/>
    <property type="project" value="InterPro"/>
</dbReference>
<dbReference type="PANTHER" id="PTHR43304:SF1">
    <property type="entry name" value="PAC DOMAIN-CONTAINING PROTEIN"/>
    <property type="match status" value="1"/>
</dbReference>
<feature type="coiled-coil region" evidence="10">
    <location>
        <begin position="443"/>
        <end position="478"/>
    </location>
</feature>
<dbReference type="CDD" id="cd16922">
    <property type="entry name" value="HATPase_EvgS-ArcB-TorS-like"/>
    <property type="match status" value="1"/>
</dbReference>
<dbReference type="InterPro" id="IPR004358">
    <property type="entry name" value="Sig_transdc_His_kin-like_C"/>
</dbReference>
<feature type="domain" description="PAC" evidence="15">
    <location>
        <begin position="1167"/>
        <end position="1220"/>
    </location>
</feature>
<dbReference type="InterPro" id="IPR003018">
    <property type="entry name" value="GAF"/>
</dbReference>
<comment type="catalytic activity">
    <reaction evidence="1">
        <text>ATP + protein L-histidine = ADP + protein N-phospho-L-histidine.</text>
        <dbReference type="EC" id="2.7.13.3"/>
    </reaction>
</comment>
<keyword evidence="5" id="KW-0808">Transferase</keyword>
<dbReference type="SMART" id="SM00086">
    <property type="entry name" value="PAC"/>
    <property type="match status" value="6"/>
</dbReference>
<name>A0A1Z4N1V9_9CYAN</name>
<evidence type="ECO:0000256" key="3">
    <source>
        <dbReference type="ARBA" id="ARBA00012438"/>
    </source>
</evidence>
<feature type="domain" description="Response regulatory" evidence="13">
    <location>
        <begin position="9"/>
        <end position="125"/>
    </location>
</feature>
<reference evidence="16 17" key="1">
    <citation type="submission" date="2017-06" db="EMBL/GenBank/DDBJ databases">
        <title>Genome sequencing of cyanobaciteial culture collection at National Institute for Environmental Studies (NIES).</title>
        <authorList>
            <person name="Hirose Y."/>
            <person name="Shimura Y."/>
            <person name="Fujisawa T."/>
            <person name="Nakamura Y."/>
            <person name="Kawachi M."/>
        </authorList>
    </citation>
    <scope>NUCLEOTIDE SEQUENCE [LARGE SCALE GENOMIC DNA]</scope>
    <source>
        <strain evidence="16 17">NIES-37</strain>
    </source>
</reference>
<feature type="domain" description="PAS" evidence="14">
    <location>
        <begin position="1091"/>
        <end position="1163"/>
    </location>
</feature>
<evidence type="ECO:0000256" key="6">
    <source>
        <dbReference type="ARBA" id="ARBA00022777"/>
    </source>
</evidence>
<feature type="domain" description="PAC" evidence="15">
    <location>
        <begin position="870"/>
        <end position="920"/>
    </location>
</feature>
<dbReference type="Gene3D" id="3.30.450.40">
    <property type="match status" value="4"/>
</dbReference>
<dbReference type="Gene3D" id="1.10.287.130">
    <property type="match status" value="1"/>
</dbReference>
<organism evidence="16 17">
    <name type="scientific">Tolypothrix tenuis PCC 7101</name>
    <dbReference type="NCBI Taxonomy" id="231146"/>
    <lineage>
        <taxon>Bacteria</taxon>
        <taxon>Bacillati</taxon>
        <taxon>Cyanobacteriota</taxon>
        <taxon>Cyanophyceae</taxon>
        <taxon>Nostocales</taxon>
        <taxon>Tolypothrichaceae</taxon>
        <taxon>Tolypothrix</taxon>
    </lineage>
</organism>
<dbReference type="InterPro" id="IPR005467">
    <property type="entry name" value="His_kinase_dom"/>
</dbReference>
<evidence type="ECO:0000256" key="7">
    <source>
        <dbReference type="ARBA" id="ARBA00023012"/>
    </source>
</evidence>
<dbReference type="Pfam" id="PF00512">
    <property type="entry name" value="HisKA"/>
    <property type="match status" value="1"/>
</dbReference>
<evidence type="ECO:0000256" key="9">
    <source>
        <dbReference type="PROSITE-ProRule" id="PRU00169"/>
    </source>
</evidence>
<dbReference type="Pfam" id="PF00072">
    <property type="entry name" value="Response_reg"/>
    <property type="match status" value="2"/>
</dbReference>
<dbReference type="InterPro" id="IPR000014">
    <property type="entry name" value="PAS"/>
</dbReference>
<dbReference type="Pfam" id="PF02518">
    <property type="entry name" value="HATPase_c"/>
    <property type="match status" value="1"/>
</dbReference>
<dbReference type="FunFam" id="3.30.450.20:FF:000099">
    <property type="entry name" value="Sensory box sensor histidine kinase"/>
    <property type="match status" value="1"/>
</dbReference>
<feature type="domain" description="PAS" evidence="14">
    <location>
        <begin position="151"/>
        <end position="202"/>
    </location>
</feature>
<dbReference type="SMART" id="SM00387">
    <property type="entry name" value="HATPase_c"/>
    <property type="match status" value="1"/>
</dbReference>
<dbReference type="RefSeq" id="WP_096578024.1">
    <property type="nucleotide sequence ID" value="NZ_CAWNJS010000001.1"/>
</dbReference>
<dbReference type="Pfam" id="PF08448">
    <property type="entry name" value="PAS_4"/>
    <property type="match status" value="1"/>
</dbReference>
<keyword evidence="4 9" id="KW-0597">Phosphoprotein</keyword>
<dbReference type="InterPro" id="IPR003594">
    <property type="entry name" value="HATPase_dom"/>
</dbReference>
<dbReference type="CDD" id="cd00130">
    <property type="entry name" value="PAS"/>
    <property type="match status" value="7"/>
</dbReference>
<dbReference type="Gene3D" id="3.40.50.2300">
    <property type="match status" value="2"/>
</dbReference>
<sequence>MAINIQEIKILVVEDQPEDLEFLADILCCQRYQVKSVNSGKLAISQVNAFKPDLILLDLMMPEMDGYELWQYLLYEKTTQNIPIIFLSYPDDFFKKFKSYEIGTVDYIAKPLRLEDVVLRVKNRLTLEDLKQRLTAKNPHLLAERQNLQHSNIYIDAMLHSAKVGICLTDENGYFLEVNPTYCQMYGFTSEELIGQQFTLHYANLTAVAKSNLIQQYKNFIVNATQSEKREFIITRKDGSRLPVEMTQVIGQQDDGKYFVVTTLIDISDRQVAQATQKSRERYLEALLEIRRKLANFDGTKQYYSEIVQILGIAAKVSRVYIFENHHTAGGGLVMSQCAEWCAPGIQPKNHNPALQSVAYDKSFPRWATLLSQGKMISDIVAECPELEREILASQGVLSILVLPIFVKGEFFGFIGFDNCVAARFWETAEVSLLQATATAIAVAREQAQLLETEKQARAELEKQNRQLQQQIRISEASRKARLFALKASEGKYRHLVETSQDIIWSVDIEGLITFINPAVRKLYGYEPQEMIGRAFTDFILPSQVTQMQEVFLRLLNGESIFQHETICSTRDGSILYLMLNAIALHNDEGEVVGITGTASNITQRKRAEQALQASAIKLRQHNLVLTELATNQVLYQGDFKAAVSLITEVGAKNIAVERASVWLYSENETILQCIDLFEQSQEQHSEGSSLITADYPAYFQALHQNQLIVAHDACTDPRTKEFLESYLTPLNITSMLDTPIRLGGKTVGVLCLESVLIAHHWTQEDQNFARSLGNLVSLALEARERRRAETARRISEEKLGSAFRSSPDPISLSIIPEMRYIEVNDSFCSFFGYSHAQVIGHTNQELQIWVNPEEYAYLQQILRQTKAIRNHEVDVRTATGEVKTTLFSAEMIEIDGQQYILGTAKDITERKQAENESRLLLLTTQAITRAIDVNTALVVILRLICQNIAWDFGEAWIPSDDGKILEHTLSWYGEDSSLEEFGLESKTISLNLGEDLPGRVWQQKQAEWLEDVSRVTQPIFLRSPQAARVGLKAVFGVPIVAGNKVLAILAFFKSSPVQVDKRLLLLVSAVAAQLGGLIQRKLVEAAHRKSEERLQLALEASDLGLWDWNLTSNKIYRDWRWKKMLGYEEHEIEDNVQAFEELVHPEDLPLVNAVLAQHLQGVSPIYEVEFRMRCSSGTWKWIQTRGQIFERDEQGVPLRMTGTNKDITERKALEKEIALREARLNAFFSGAPVGMSILNNQLRFVQINELQADINGYPQKDHIGKTIKQIIPHIAPVVTPYYEQVLSTGKPILNIEVSSPAPQQPDTVRHFLISYFPIPGEDDRPSGVGTVMVEISDRKYAEQKQRLANERLQYLLTSSPVVIYSCKTSGDFGTTFMSENVKKMLGYEAREFLQDSSFWLRYVHPEDVESLLKKFSELFEQEYRSYEYRFLHADGTYHWIYEQVRLIRDEAGNPIECVGYLADVNVRKLAELGLQASQQRYQLLAEASPACIFHTDVDGNILYFNQRWSEITGLSLVESLGRAWAKAMHPDDYELVLSSWDTSRANKSPYKMEHRFLSPDGKIIWVICQALPEIGEDGEVKGYIGTVTDITERKLAEEALQESAERERAIAQVIQRMRQTLDLETIFAATTQELRQVLDCDRVVVYRFHPDWTGEFVSESVGFGWSSLIEAQKNDPSLTEGALAEGRCIWTMLESLQQVRDSEMNTIPEIEYTQVANFRYVTDIDKVKFQPNYINFLKRLQAKAYITVPILCGNEVWGLLASYQNSGPRQWKTEEINIVVQIGNQLGVALQQAQLLAQTQSQSQALQAAAIAADAANRAKSEFLANMSHELRTPLNAILGFTQIMSRENTLSSEHQQHLAIINRAGEHLLNLINDILEMSKIEAGRTTLNVTSFDLIHLLKSLEDMLHFRAAAKNLQLLFEYADDIPQYVQTDESKLLQVLLNLLGNAIKFTHQGSVILRVTSQQQEQNQSHLNQILFEVQDTGPGIAPQEIDLLFEAFGQTETGRKSQQGTGLGLAISRKYVQLMGGDISVSSTLGEGSKFTFDIQINLASARDIHLQPTKSPVIGLAPHQEQYRILVVDDARESRLLIVELLTFIGFEVQEATNGKEAIAQWQEWQPHLIFMDMRMPIMDGYEATKFIKASESKLSIPQRRTIIIALTANAFEEQRAAMIKAGCDDLINKPFREEILLEKLSTYLGVKYLYQQDSNQLVKANLNKKEQILTSSELLPLLSQMSPEWLTQLYHAAAQCSDGMILDLLDQISTENAVLKTFLTDLADNFQFEKIMELAEQGTSN</sequence>
<dbReference type="InterPro" id="IPR016132">
    <property type="entry name" value="Phyto_chromo_attachment"/>
</dbReference>
<dbReference type="Pfam" id="PF13426">
    <property type="entry name" value="PAS_9"/>
    <property type="match status" value="2"/>
</dbReference>
<dbReference type="Pfam" id="PF00989">
    <property type="entry name" value="PAS"/>
    <property type="match status" value="1"/>
</dbReference>
<keyword evidence="7" id="KW-0902">Two-component regulatory system</keyword>
<dbReference type="PRINTS" id="PR00344">
    <property type="entry name" value="BCTRLSENSOR"/>
</dbReference>
<dbReference type="SMART" id="SM00065">
    <property type="entry name" value="GAF"/>
    <property type="match status" value="4"/>
</dbReference>
<keyword evidence="17" id="KW-1185">Reference proteome</keyword>
<dbReference type="Pfam" id="PF01590">
    <property type="entry name" value="GAF"/>
    <property type="match status" value="3"/>
</dbReference>
<dbReference type="KEGG" id="ttq:NIES37_36880"/>
<dbReference type="NCBIfam" id="TIGR00229">
    <property type="entry name" value="sensory_box"/>
    <property type="match status" value="7"/>
</dbReference>
<evidence type="ECO:0000259" key="14">
    <source>
        <dbReference type="PROSITE" id="PS50112"/>
    </source>
</evidence>
<evidence type="ECO:0000256" key="1">
    <source>
        <dbReference type="ARBA" id="ARBA00000085"/>
    </source>
</evidence>
<feature type="domain" description="PAS" evidence="14">
    <location>
        <begin position="796"/>
        <end position="872"/>
    </location>
</feature>